<dbReference type="OrthoDB" id="4838114at2759"/>
<feature type="region of interest" description="Disordered" evidence="1">
    <location>
        <begin position="56"/>
        <end position="99"/>
    </location>
</feature>
<feature type="region of interest" description="Disordered" evidence="1">
    <location>
        <begin position="1"/>
        <end position="22"/>
    </location>
</feature>
<evidence type="ECO:0000256" key="1">
    <source>
        <dbReference type="SAM" id="MobiDB-lite"/>
    </source>
</evidence>
<evidence type="ECO:0000313" key="3">
    <source>
        <dbReference type="Proteomes" id="UP000014074"/>
    </source>
</evidence>
<gene>
    <name evidence="2" type="ORF">UCRPA7_5832</name>
</gene>
<organism evidence="2 3">
    <name type="scientific">Phaeoacremonium minimum (strain UCR-PA7)</name>
    <name type="common">Esca disease fungus</name>
    <name type="synonym">Togninia minima</name>
    <dbReference type="NCBI Taxonomy" id="1286976"/>
    <lineage>
        <taxon>Eukaryota</taxon>
        <taxon>Fungi</taxon>
        <taxon>Dikarya</taxon>
        <taxon>Ascomycota</taxon>
        <taxon>Pezizomycotina</taxon>
        <taxon>Sordariomycetes</taxon>
        <taxon>Sordariomycetidae</taxon>
        <taxon>Togniniales</taxon>
        <taxon>Togniniaceae</taxon>
        <taxon>Phaeoacremonium</taxon>
    </lineage>
</organism>
<dbReference type="KEGG" id="tmn:UCRPA7_5832"/>
<protein>
    <submittedName>
        <fullName evidence="2">Uncharacterized protein</fullName>
    </submittedName>
</protein>
<accession>R8BH10</accession>
<sequence>MDQDALTQNPKQVQPVPEVPALPEKSALRASRLLDNLVGLKFGGSIETTSLTQTTPHDAYLSSEEDASSSADDFSDFDYDSSSEDCRSPVSSRRSHEDTARVVSVVFSGKPSIIDLSTIRRSTSPNSIEARRQSIIGTSQSAPTMIRRTSTSSTFTDSPTKQQTTRTSSMLSSFITKQKPLFLQIDPYANGSTYSLDVHKEEQEEHDRPKTPKTPTAMFKSMQRTFTLAKKRSRPMLNNSFHATASKDDMATPISPSKLDLAEPTQEAELEETEKRASIQIPQPPVTYNDIMRAAKKNAHAAPQTPTTQPQSPESPASIKRGILNGFTARRKSIKLNSKLL</sequence>
<dbReference type="HOGENOM" id="CLU_054998_0_0_1"/>
<dbReference type="AlphaFoldDB" id="R8BH10"/>
<dbReference type="EMBL" id="KB933203">
    <property type="protein sequence ID" value="EON98630.1"/>
    <property type="molecule type" value="Genomic_DNA"/>
</dbReference>
<feature type="compositionally biased region" description="Acidic residues" evidence="1">
    <location>
        <begin position="63"/>
        <end position="83"/>
    </location>
</feature>
<dbReference type="GeneID" id="19326427"/>
<feature type="compositionally biased region" description="Polar residues" evidence="1">
    <location>
        <begin position="1"/>
        <end position="12"/>
    </location>
</feature>
<feature type="region of interest" description="Disordered" evidence="1">
    <location>
        <begin position="141"/>
        <end position="171"/>
    </location>
</feature>
<dbReference type="RefSeq" id="XP_007916567.1">
    <property type="nucleotide sequence ID" value="XM_007918376.1"/>
</dbReference>
<dbReference type="eggNOG" id="ENOG502R2IV">
    <property type="taxonomic scope" value="Eukaryota"/>
</dbReference>
<feature type="region of interest" description="Disordered" evidence="1">
    <location>
        <begin position="242"/>
        <end position="326"/>
    </location>
</feature>
<proteinExistence type="predicted"/>
<dbReference type="Proteomes" id="UP000014074">
    <property type="component" value="Unassembled WGS sequence"/>
</dbReference>
<reference evidence="3" key="1">
    <citation type="journal article" date="2013" name="Genome Announc.">
        <title>Draft genome sequence of the ascomycete Phaeoacremonium aleophilum strain UCR-PA7, a causal agent of the esca disease complex in grapevines.</title>
        <authorList>
            <person name="Blanco-Ulate B."/>
            <person name="Rolshausen P."/>
            <person name="Cantu D."/>
        </authorList>
    </citation>
    <scope>NUCLEOTIDE SEQUENCE [LARGE SCALE GENOMIC DNA]</scope>
    <source>
        <strain evidence="3">UCR-PA7</strain>
    </source>
</reference>
<keyword evidence="3" id="KW-1185">Reference proteome</keyword>
<name>R8BH10_PHAM7</name>
<feature type="compositionally biased region" description="Low complexity" evidence="1">
    <location>
        <begin position="301"/>
        <end position="318"/>
    </location>
</feature>
<feature type="compositionally biased region" description="Low complexity" evidence="1">
    <location>
        <begin position="149"/>
        <end position="160"/>
    </location>
</feature>
<evidence type="ECO:0000313" key="2">
    <source>
        <dbReference type="EMBL" id="EON98630.1"/>
    </source>
</evidence>
<feature type="compositionally biased region" description="Polar residues" evidence="1">
    <location>
        <begin position="161"/>
        <end position="171"/>
    </location>
</feature>